<reference evidence="2" key="1">
    <citation type="submission" date="2016-03" db="EMBL/GenBank/DDBJ databases">
        <authorList>
            <person name="Devillers H."/>
        </authorList>
    </citation>
    <scope>NUCLEOTIDE SEQUENCE [LARGE SCALE GENOMIC DNA]</scope>
</reference>
<dbReference type="InterPro" id="IPR032675">
    <property type="entry name" value="LRR_dom_sf"/>
</dbReference>
<dbReference type="STRING" id="1266660.A0A1G4J1F2"/>
<protein>
    <submittedName>
        <fullName evidence="1">LADA_0C10550g1_1</fullName>
    </submittedName>
</protein>
<dbReference type="AlphaFoldDB" id="A0A1G4J1F2"/>
<proteinExistence type="predicted"/>
<name>A0A1G4J1F2_9SACH</name>
<dbReference type="OrthoDB" id="9994419at2759"/>
<dbReference type="GO" id="GO:0031146">
    <property type="term" value="P:SCF-dependent proteasomal ubiquitin-dependent protein catabolic process"/>
    <property type="evidence" value="ECO:0007669"/>
    <property type="project" value="TreeGrafter"/>
</dbReference>
<dbReference type="EMBL" id="LT598459">
    <property type="protein sequence ID" value="SCU83283.1"/>
    <property type="molecule type" value="Genomic_DNA"/>
</dbReference>
<evidence type="ECO:0000313" key="2">
    <source>
        <dbReference type="Proteomes" id="UP000190274"/>
    </source>
</evidence>
<dbReference type="Proteomes" id="UP000190274">
    <property type="component" value="Chromosome C"/>
</dbReference>
<keyword evidence="2" id="KW-1185">Reference proteome</keyword>
<accession>A0A1G4J1F2</accession>
<organism evidence="1 2">
    <name type="scientific">Lachancea dasiensis</name>
    <dbReference type="NCBI Taxonomy" id="1072105"/>
    <lineage>
        <taxon>Eukaryota</taxon>
        <taxon>Fungi</taxon>
        <taxon>Dikarya</taxon>
        <taxon>Ascomycota</taxon>
        <taxon>Saccharomycotina</taxon>
        <taxon>Saccharomycetes</taxon>
        <taxon>Saccharomycetales</taxon>
        <taxon>Saccharomycetaceae</taxon>
        <taxon>Lachancea</taxon>
    </lineage>
</organism>
<dbReference type="SUPFAM" id="SSF52047">
    <property type="entry name" value="RNI-like"/>
    <property type="match status" value="1"/>
</dbReference>
<evidence type="ECO:0000313" key="1">
    <source>
        <dbReference type="EMBL" id="SCU83283.1"/>
    </source>
</evidence>
<dbReference type="PANTHER" id="PTHR13318:SF95">
    <property type="entry name" value="F-BOX PROTEIN YLR352W"/>
    <property type="match status" value="1"/>
</dbReference>
<dbReference type="PANTHER" id="PTHR13318">
    <property type="entry name" value="PARTNER OF PAIRED, ISOFORM B-RELATED"/>
    <property type="match status" value="1"/>
</dbReference>
<sequence length="741" mass="85008">MILPPEVVYQVLSYQFYDLMANDQPSNPEKFHSNLRIFLRSNLTVNKTFYHICRVLVYRYLNFTSAKGFYKLLERLRGSPEVLPYVQVADFQELTSIGLGRSSEMNKNIKNLTNETLWEFLRLTRGSLREFLASEHIQGDLDERIIHFLLKPGTVLSVVDFCGSSKDDFTTTFTSAVKQLYDNEEPVDYNYQITSLGLNDCTAIASKTLGKLLRTLPELQKLDLAHTSIDDRTLISDVPHLKSLTHLSLSMCSQLTPRGLLEFFSYHRAVADEDNISTLQWLNLQVHPHSSSWTDVQLMFLLKKLCRYGHNKTLQYLNVGGMPLHFSDDLTAVRYTHYWHCQDTLHFIKLNFRQLKSLSLKDNNITIPKLKHFLSPLENSEAPCQRLKYLNIVNNAYINKWTIQDPALLSDSEHLCALELSFNPWQQIEASNSRHEIKYRVSDKKSLIQDYSSAREVKWKCYIGAAYGRRYWLYKTDEFLNRDDIETKGYLTSYDARGNKIIEIVKQPDFLKFAQTKIMLGCGIVQQSRVRRNLTYRDLKAPVSQFLNRNKTLATKPGIAPPLQSPIRPPGGWRLIDNGNTESEIDLGESPDPHIVPSPIAVPVPVPLSAPAPPLMPAAPDSRNGLYWDRSIPNFQESLHPVETDSEYLNDPELQRRRSRLSLFGGNLEASCFTARQQPPGSGFFSSVVDQGSLDPLVKDKEGRLLNNLPEEYRLHLEVVAEYTVFGCVERGMYRYYSLKT</sequence>
<gene>
    <name evidence="1" type="ORF">LADA_0C10550G</name>
</gene>
<dbReference type="GO" id="GO:0019005">
    <property type="term" value="C:SCF ubiquitin ligase complex"/>
    <property type="evidence" value="ECO:0007669"/>
    <property type="project" value="EnsemblFungi"/>
</dbReference>
<dbReference type="Gene3D" id="3.80.10.10">
    <property type="entry name" value="Ribonuclease Inhibitor"/>
    <property type="match status" value="2"/>
</dbReference>